<accession>A0A1H2INH4</accession>
<dbReference type="AlphaFoldDB" id="A0A143GF40"/>
<evidence type="ECO:0000313" key="2">
    <source>
        <dbReference type="EMBL" id="NWD45910.1"/>
    </source>
</evidence>
<evidence type="ECO:0000259" key="1">
    <source>
        <dbReference type="PROSITE" id="PS50883"/>
    </source>
</evidence>
<accession>A0A143GF40</accession>
<comment type="caution">
    <text evidence="2">The sequence shown here is derived from an EMBL/GenBank/DDBJ whole genome shotgun (WGS) entry which is preliminary data.</text>
</comment>
<dbReference type="InterPro" id="IPR035919">
    <property type="entry name" value="EAL_sf"/>
</dbReference>
<sequence length="434" mass="46749">MAAHVIVPSEHALQSLVILASDEQYAHRVATQLNGSPLFHIEHIDSLSELMTRLRKQPVDIIVAQIHADHVDSLMLPCCVSDLNASGLLHSIPHIVWTAQPQSEHALPPGVLTAGLEQGWTHTLNGVSTAALASHARLARASGIRVEIAVEQQPEQLLAVISQLAHTAHPAPRSPHEEKLEQLLNDDEVVAALATGEGLRVVYQPQYDLATREIVGAEALIRWHHPRHGDVPPSVLIPMINQLGLDLLLFSFIEKTVIDTLGKLKRAGIDIPIAINASARTLCAHGLATRLAQKMHRAGLPCKRLKIELTEDLAPDSELALSASITALRAKGFPVSLDDFGAGAATLSLLSRMPFDEMKIDGALVRAVGQFAHSSEIISGIVGLAQLFNINLITEGIEDTESIELLSRLGCNTGQGFALARPMESDVFLSMITA</sequence>
<gene>
    <name evidence="2" type="ORF">HX826_28895</name>
</gene>
<dbReference type="RefSeq" id="WP_063028976.1">
    <property type="nucleotide sequence ID" value="NZ_CP012400.2"/>
</dbReference>
<feature type="domain" description="EAL" evidence="1">
    <location>
        <begin position="182"/>
        <end position="434"/>
    </location>
</feature>
<protein>
    <submittedName>
        <fullName evidence="2">EAL domain-containing protein</fullName>
    </submittedName>
</protein>
<name>A0A143GF40_9PSED</name>
<dbReference type="PANTHER" id="PTHR33121">
    <property type="entry name" value="CYCLIC DI-GMP PHOSPHODIESTERASE PDEF"/>
    <property type="match status" value="1"/>
</dbReference>
<dbReference type="Gene3D" id="3.20.20.450">
    <property type="entry name" value="EAL domain"/>
    <property type="match status" value="1"/>
</dbReference>
<dbReference type="GO" id="GO:0071111">
    <property type="term" value="F:cyclic-guanylate-specific phosphodiesterase activity"/>
    <property type="evidence" value="ECO:0007669"/>
    <property type="project" value="InterPro"/>
</dbReference>
<organism evidence="2 3">
    <name type="scientific">Pseudomonas yamanorum</name>
    <dbReference type="NCBI Taxonomy" id="515393"/>
    <lineage>
        <taxon>Bacteria</taxon>
        <taxon>Pseudomonadati</taxon>
        <taxon>Pseudomonadota</taxon>
        <taxon>Gammaproteobacteria</taxon>
        <taxon>Pseudomonadales</taxon>
        <taxon>Pseudomonadaceae</taxon>
        <taxon>Pseudomonas</taxon>
    </lineage>
</organism>
<dbReference type="PANTHER" id="PTHR33121:SF70">
    <property type="entry name" value="SIGNALING PROTEIN YKOW"/>
    <property type="match status" value="1"/>
</dbReference>
<dbReference type="PROSITE" id="PS50883">
    <property type="entry name" value="EAL"/>
    <property type="match status" value="1"/>
</dbReference>
<dbReference type="KEGG" id="pym:AK972_2113"/>
<dbReference type="SMART" id="SM00052">
    <property type="entry name" value="EAL"/>
    <property type="match status" value="1"/>
</dbReference>
<dbReference type="InterPro" id="IPR050706">
    <property type="entry name" value="Cyclic-di-GMP_PDE-like"/>
</dbReference>
<dbReference type="CDD" id="cd01948">
    <property type="entry name" value="EAL"/>
    <property type="match status" value="1"/>
</dbReference>
<reference evidence="2 3" key="1">
    <citation type="submission" date="2020-04" db="EMBL/GenBank/DDBJ databases">
        <title>Molecular characterization of pseudomonads from Agaricus bisporus reveal novel blotch 2 pathogens in Western Europe.</title>
        <authorList>
            <person name="Taparia T."/>
            <person name="Krijger M."/>
            <person name="Haynes E."/>
            <person name="Elpinstone J.G."/>
            <person name="Noble R."/>
            <person name="Van Der Wolf J."/>
        </authorList>
    </citation>
    <scope>NUCLEOTIDE SEQUENCE [LARGE SCALE GENOMIC DNA]</scope>
    <source>
        <strain evidence="2 3">IPO3753</strain>
    </source>
</reference>
<dbReference type="OrthoDB" id="9812358at2"/>
<dbReference type="GeneID" id="93516220"/>
<dbReference type="SUPFAM" id="SSF141868">
    <property type="entry name" value="EAL domain-like"/>
    <property type="match status" value="1"/>
</dbReference>
<proteinExistence type="predicted"/>
<evidence type="ECO:0000313" key="3">
    <source>
        <dbReference type="Proteomes" id="UP000546584"/>
    </source>
</evidence>
<dbReference type="Pfam" id="PF00563">
    <property type="entry name" value="EAL"/>
    <property type="match status" value="1"/>
</dbReference>
<dbReference type="Proteomes" id="UP000546584">
    <property type="component" value="Unassembled WGS sequence"/>
</dbReference>
<dbReference type="InterPro" id="IPR001633">
    <property type="entry name" value="EAL_dom"/>
</dbReference>
<dbReference type="EMBL" id="JACAQR010000066">
    <property type="protein sequence ID" value="NWD45910.1"/>
    <property type="molecule type" value="Genomic_DNA"/>
</dbReference>